<sequence>MATNAATRTDDQVTNKRMRGAIIFKPIVKKAENRISSQFLTQVSKFFEIVLPPCVWFEIGKKSEDFYAVVDWAYKIDPLCCISMHGTTERYLSSQKADAAGFVRILLGDLESRISMLFSRFVDEACHQIERHERNARQTGVLPYIPRKDKRMCSSFSQQDDDCCTIHDPPILWFQVPSILQRIKLAKLFSSTSEFDKFCGYLYPLLEVYTNGE</sequence>
<name>A0A151R0W8_CAJCA</name>
<dbReference type="AlphaFoldDB" id="A0A151R0W8"/>
<dbReference type="GO" id="GO:0006887">
    <property type="term" value="P:exocytosis"/>
    <property type="evidence" value="ECO:0007669"/>
    <property type="project" value="TreeGrafter"/>
</dbReference>
<protein>
    <submittedName>
        <fullName evidence="2">Exocyst complex component SEC3A</fullName>
    </submittedName>
</protein>
<feature type="domain" description="Exocyst complex component Sec3 C-terminal" evidence="1">
    <location>
        <begin position="62"/>
        <end position="145"/>
    </location>
</feature>
<evidence type="ECO:0000259" key="1">
    <source>
        <dbReference type="Pfam" id="PF20654"/>
    </source>
</evidence>
<organism evidence="2 3">
    <name type="scientific">Cajanus cajan</name>
    <name type="common">Pigeon pea</name>
    <name type="synonym">Cajanus indicus</name>
    <dbReference type="NCBI Taxonomy" id="3821"/>
    <lineage>
        <taxon>Eukaryota</taxon>
        <taxon>Viridiplantae</taxon>
        <taxon>Streptophyta</taxon>
        <taxon>Embryophyta</taxon>
        <taxon>Tracheophyta</taxon>
        <taxon>Spermatophyta</taxon>
        <taxon>Magnoliopsida</taxon>
        <taxon>eudicotyledons</taxon>
        <taxon>Gunneridae</taxon>
        <taxon>Pentapetalae</taxon>
        <taxon>rosids</taxon>
        <taxon>fabids</taxon>
        <taxon>Fabales</taxon>
        <taxon>Fabaceae</taxon>
        <taxon>Papilionoideae</taxon>
        <taxon>50 kb inversion clade</taxon>
        <taxon>NPAAA clade</taxon>
        <taxon>indigoferoid/millettioid clade</taxon>
        <taxon>Phaseoleae</taxon>
        <taxon>Cajanus</taxon>
    </lineage>
</organism>
<reference evidence="2" key="1">
    <citation type="journal article" date="2012" name="Nat. Biotechnol.">
        <title>Draft genome sequence of pigeonpea (Cajanus cajan), an orphan legume crop of resource-poor farmers.</title>
        <authorList>
            <person name="Varshney R.K."/>
            <person name="Chen W."/>
            <person name="Li Y."/>
            <person name="Bharti A.K."/>
            <person name="Saxena R.K."/>
            <person name="Schlueter J.A."/>
            <person name="Donoghue M.T."/>
            <person name="Azam S."/>
            <person name="Fan G."/>
            <person name="Whaley A.M."/>
            <person name="Farmer A.D."/>
            <person name="Sheridan J."/>
            <person name="Iwata A."/>
            <person name="Tuteja R."/>
            <person name="Penmetsa R.V."/>
            <person name="Wu W."/>
            <person name="Upadhyaya H.D."/>
            <person name="Yang S.P."/>
            <person name="Shah T."/>
            <person name="Saxena K.B."/>
            <person name="Michael T."/>
            <person name="McCombie W.R."/>
            <person name="Yang B."/>
            <person name="Zhang G."/>
            <person name="Yang H."/>
            <person name="Wang J."/>
            <person name="Spillane C."/>
            <person name="Cook D.R."/>
            <person name="May G.D."/>
            <person name="Xu X."/>
            <person name="Jackson S.A."/>
        </authorList>
    </citation>
    <scope>NUCLEOTIDE SEQUENCE [LARGE SCALE GENOMIC DNA]</scope>
</reference>
<dbReference type="Pfam" id="PF20654">
    <property type="entry name" value="Sec3_C-term"/>
    <property type="match status" value="1"/>
</dbReference>
<dbReference type="EMBL" id="KQ484258">
    <property type="protein sequence ID" value="KYP36163.1"/>
    <property type="molecule type" value="Genomic_DNA"/>
</dbReference>
<evidence type="ECO:0000313" key="2">
    <source>
        <dbReference type="EMBL" id="KYP36163.1"/>
    </source>
</evidence>
<gene>
    <name evidence="2" type="ORF">KK1_042739</name>
</gene>
<dbReference type="InterPro" id="IPR048628">
    <property type="entry name" value="Sec3_C"/>
</dbReference>
<dbReference type="PANTHER" id="PTHR16092">
    <property type="entry name" value="SEC3/SYNTAXIN-RELATED"/>
    <property type="match status" value="1"/>
</dbReference>
<accession>A0A151R0W8</accession>
<proteinExistence type="predicted"/>
<keyword evidence="3" id="KW-1185">Reference proteome</keyword>
<evidence type="ECO:0000313" key="3">
    <source>
        <dbReference type="Proteomes" id="UP000075243"/>
    </source>
</evidence>
<dbReference type="GO" id="GO:0000145">
    <property type="term" value="C:exocyst"/>
    <property type="evidence" value="ECO:0007669"/>
    <property type="project" value="TreeGrafter"/>
</dbReference>
<dbReference type="STRING" id="3821.A0A151R0W8"/>
<dbReference type="GO" id="GO:0005546">
    <property type="term" value="F:phosphatidylinositol-4,5-bisphosphate binding"/>
    <property type="evidence" value="ECO:0007669"/>
    <property type="project" value="TreeGrafter"/>
</dbReference>
<dbReference type="PANTHER" id="PTHR16092:SF35">
    <property type="entry name" value="EXOCYST COMPLEX COMPONENT SEC3B"/>
    <property type="match status" value="1"/>
</dbReference>
<dbReference type="Proteomes" id="UP000075243">
    <property type="component" value="Unassembled WGS sequence"/>
</dbReference>
<dbReference type="GO" id="GO:0005886">
    <property type="term" value="C:plasma membrane"/>
    <property type="evidence" value="ECO:0007669"/>
    <property type="project" value="TreeGrafter"/>
</dbReference>
<dbReference type="GO" id="GO:0006893">
    <property type="term" value="P:Golgi to plasma membrane transport"/>
    <property type="evidence" value="ECO:0007669"/>
    <property type="project" value="TreeGrafter"/>
</dbReference>
<dbReference type="Gramene" id="C.cajan_41294.t">
    <property type="protein sequence ID" value="C.cajan_41294.t"/>
    <property type="gene ID" value="C.cajan_41294"/>
</dbReference>